<organism evidence="3">
    <name type="scientific">Melampsora larici-populina (strain 98AG31 / pathotype 3-4-7)</name>
    <name type="common">Poplar leaf rust fungus</name>
    <dbReference type="NCBI Taxonomy" id="747676"/>
    <lineage>
        <taxon>Eukaryota</taxon>
        <taxon>Fungi</taxon>
        <taxon>Dikarya</taxon>
        <taxon>Basidiomycota</taxon>
        <taxon>Pucciniomycotina</taxon>
        <taxon>Pucciniomycetes</taxon>
        <taxon>Pucciniales</taxon>
        <taxon>Melampsoraceae</taxon>
        <taxon>Melampsora</taxon>
    </lineage>
</organism>
<name>F4RNP5_MELLP</name>
<evidence type="ECO:0000313" key="2">
    <source>
        <dbReference type="EMBL" id="EGG06022.1"/>
    </source>
</evidence>
<protein>
    <submittedName>
        <fullName evidence="2">Uncharacterized protein</fullName>
    </submittedName>
</protein>
<dbReference type="HOGENOM" id="CLU_3056012_0_0_1"/>
<dbReference type="VEuPathDB" id="FungiDB:MELLADRAFT_77949"/>
<dbReference type="Proteomes" id="UP000001072">
    <property type="component" value="Unassembled WGS sequence"/>
</dbReference>
<evidence type="ECO:0000313" key="3">
    <source>
        <dbReference type="Proteomes" id="UP000001072"/>
    </source>
</evidence>
<reference evidence="3" key="1">
    <citation type="journal article" date="2011" name="Proc. Natl. Acad. Sci. U.S.A.">
        <title>Obligate biotrophy features unraveled by the genomic analysis of rust fungi.</title>
        <authorList>
            <person name="Duplessis S."/>
            <person name="Cuomo C.A."/>
            <person name="Lin Y.-C."/>
            <person name="Aerts A."/>
            <person name="Tisserant E."/>
            <person name="Veneault-Fourrey C."/>
            <person name="Joly D.L."/>
            <person name="Hacquard S."/>
            <person name="Amselem J."/>
            <person name="Cantarel B.L."/>
            <person name="Chiu R."/>
            <person name="Coutinho P.M."/>
            <person name="Feau N."/>
            <person name="Field M."/>
            <person name="Frey P."/>
            <person name="Gelhaye E."/>
            <person name="Goldberg J."/>
            <person name="Grabherr M.G."/>
            <person name="Kodira C.D."/>
            <person name="Kohler A."/>
            <person name="Kuees U."/>
            <person name="Lindquist E.A."/>
            <person name="Lucas S.M."/>
            <person name="Mago R."/>
            <person name="Mauceli E."/>
            <person name="Morin E."/>
            <person name="Murat C."/>
            <person name="Pangilinan J.L."/>
            <person name="Park R."/>
            <person name="Pearson M."/>
            <person name="Quesneville H."/>
            <person name="Rouhier N."/>
            <person name="Sakthikumar S."/>
            <person name="Salamov A.A."/>
            <person name="Schmutz J."/>
            <person name="Selles B."/>
            <person name="Shapiro H."/>
            <person name="Tanguay P."/>
            <person name="Tuskan G.A."/>
            <person name="Henrissat B."/>
            <person name="Van de Peer Y."/>
            <person name="Rouze P."/>
            <person name="Ellis J.G."/>
            <person name="Dodds P.N."/>
            <person name="Schein J.E."/>
            <person name="Zhong S."/>
            <person name="Hamelin R.C."/>
            <person name="Grigoriev I.V."/>
            <person name="Szabo L.J."/>
            <person name="Martin F."/>
        </authorList>
    </citation>
    <scope>NUCLEOTIDE SEQUENCE [LARGE SCALE GENOMIC DNA]</scope>
    <source>
        <strain evidence="3">98AG31 / pathotype 3-4-7</strain>
    </source>
</reference>
<feature type="compositionally biased region" description="Basic and acidic residues" evidence="1">
    <location>
        <begin position="40"/>
        <end position="54"/>
    </location>
</feature>
<proteinExistence type="predicted"/>
<accession>F4RNP5</accession>
<dbReference type="KEGG" id="mlr:MELLADRAFT_77949"/>
<feature type="region of interest" description="Disordered" evidence="1">
    <location>
        <begin position="35"/>
        <end position="54"/>
    </location>
</feature>
<dbReference type="RefSeq" id="XP_007410673.1">
    <property type="nucleotide sequence ID" value="XM_007410611.1"/>
</dbReference>
<evidence type="ECO:0000256" key="1">
    <source>
        <dbReference type="SAM" id="MobiDB-lite"/>
    </source>
</evidence>
<dbReference type="EMBL" id="GL883110">
    <property type="protein sequence ID" value="EGG06022.1"/>
    <property type="molecule type" value="Genomic_DNA"/>
</dbReference>
<feature type="non-terminal residue" evidence="2">
    <location>
        <position position="54"/>
    </location>
</feature>
<sequence>MGHRRESSGFSAHDFISFDPPEIIGIYAKRFRDSLPPTERGTRIHDGRNDTFST</sequence>
<keyword evidence="3" id="KW-1185">Reference proteome</keyword>
<dbReference type="GeneID" id="18933031"/>
<gene>
    <name evidence="2" type="ORF">MELLADRAFT_77949</name>
</gene>
<dbReference type="AlphaFoldDB" id="F4RNP5"/>
<dbReference type="InParanoid" id="F4RNP5"/>